<dbReference type="Gramene" id="KZM83283">
    <property type="protein sequence ID" value="KZM83283"/>
    <property type="gene ID" value="DCAR_030852"/>
</dbReference>
<dbReference type="Proteomes" id="UP000077755">
    <property type="component" value="Chromosome 9"/>
</dbReference>
<protein>
    <submittedName>
        <fullName evidence="1">Uncharacterized protein</fullName>
    </submittedName>
</protein>
<accession>A0A175YIB5</accession>
<reference evidence="1" key="2">
    <citation type="submission" date="2022-03" db="EMBL/GenBank/DDBJ databases">
        <title>Draft title - Genomic analysis of global carrot germplasm unveils the trajectory of domestication and the origin of high carotenoid orange carrot.</title>
        <authorList>
            <person name="Iorizzo M."/>
            <person name="Ellison S."/>
            <person name="Senalik D."/>
            <person name="Macko-Podgorni A."/>
            <person name="Grzebelus D."/>
            <person name="Bostan H."/>
            <person name="Rolling W."/>
            <person name="Curaba J."/>
            <person name="Simon P."/>
        </authorList>
    </citation>
    <scope>NUCLEOTIDE SEQUENCE</scope>
    <source>
        <tissue evidence="1">Leaf</tissue>
    </source>
</reference>
<proteinExistence type="predicted"/>
<evidence type="ECO:0000313" key="1">
    <source>
        <dbReference type="EMBL" id="WOH16288.1"/>
    </source>
</evidence>
<dbReference type="EMBL" id="CP093351">
    <property type="protein sequence ID" value="WOH16288.1"/>
    <property type="molecule type" value="Genomic_DNA"/>
</dbReference>
<name>A0A175YIB5_DAUCS</name>
<sequence length="76" mass="9034">MEISERRWKVHYKGMKDEDRSGILEKYVPLLRLARTDKLSMRQCDRLTIRMCPPKEDPSTTYEFGATVDAWLNNGW</sequence>
<keyword evidence="2" id="KW-1185">Reference proteome</keyword>
<evidence type="ECO:0000313" key="2">
    <source>
        <dbReference type="Proteomes" id="UP000077755"/>
    </source>
</evidence>
<gene>
    <name evidence="1" type="ORF">DCAR_0935838</name>
</gene>
<dbReference type="AlphaFoldDB" id="A0A175YIB5"/>
<organism evidence="1 2">
    <name type="scientific">Daucus carota subsp. sativus</name>
    <name type="common">Carrot</name>
    <dbReference type="NCBI Taxonomy" id="79200"/>
    <lineage>
        <taxon>Eukaryota</taxon>
        <taxon>Viridiplantae</taxon>
        <taxon>Streptophyta</taxon>
        <taxon>Embryophyta</taxon>
        <taxon>Tracheophyta</taxon>
        <taxon>Spermatophyta</taxon>
        <taxon>Magnoliopsida</taxon>
        <taxon>eudicotyledons</taxon>
        <taxon>Gunneridae</taxon>
        <taxon>Pentapetalae</taxon>
        <taxon>asterids</taxon>
        <taxon>campanulids</taxon>
        <taxon>Apiales</taxon>
        <taxon>Apiaceae</taxon>
        <taxon>Apioideae</taxon>
        <taxon>Scandiceae</taxon>
        <taxon>Daucinae</taxon>
        <taxon>Daucus</taxon>
        <taxon>Daucus sect. Daucus</taxon>
    </lineage>
</organism>
<reference evidence="1" key="1">
    <citation type="journal article" date="2016" name="Nat. Genet.">
        <title>A high-quality carrot genome assembly provides new insights into carotenoid accumulation and asterid genome evolution.</title>
        <authorList>
            <person name="Iorizzo M."/>
            <person name="Ellison S."/>
            <person name="Senalik D."/>
            <person name="Zeng P."/>
            <person name="Satapoomin P."/>
            <person name="Huang J."/>
            <person name="Bowman M."/>
            <person name="Iovene M."/>
            <person name="Sanseverino W."/>
            <person name="Cavagnaro P."/>
            <person name="Yildiz M."/>
            <person name="Macko-Podgorni A."/>
            <person name="Moranska E."/>
            <person name="Grzebelus E."/>
            <person name="Grzebelus D."/>
            <person name="Ashrafi H."/>
            <person name="Zheng Z."/>
            <person name="Cheng S."/>
            <person name="Spooner D."/>
            <person name="Van Deynze A."/>
            <person name="Simon P."/>
        </authorList>
    </citation>
    <scope>NUCLEOTIDE SEQUENCE</scope>
    <source>
        <tissue evidence="1">Leaf</tissue>
    </source>
</reference>